<evidence type="ECO:0000259" key="5">
    <source>
        <dbReference type="SMART" id="SM00563"/>
    </source>
</evidence>
<evidence type="ECO:0000256" key="3">
    <source>
        <dbReference type="ARBA" id="ARBA00023315"/>
    </source>
</evidence>
<dbReference type="RefSeq" id="WP_103924413.1">
    <property type="nucleotide sequence ID" value="NZ_FNVR01000007.1"/>
</dbReference>
<dbReference type="SMART" id="SM00563">
    <property type="entry name" value="PlsC"/>
    <property type="match status" value="1"/>
</dbReference>
<dbReference type="OrthoDB" id="9803035at2"/>
<proteinExistence type="predicted"/>
<comment type="pathway">
    <text evidence="1">Lipid metabolism.</text>
</comment>
<sequence>MSSILPRLHSAYAAVMFLLIFLVIFPFILICIWIPGWKKYGRKINRYWARAYFSMIFLPVKIEILGKFEKNKPHIFLANHFSYLDVAMMGFVPGDVLFVGKASIRKAPLFGYYFKSLHIAVDRDRLKSRAETMRRAGEALDRGSGIVLFPEGGIYTKNPPKMVPFKNGAFRLAMEKQIPVIPVTLSFNHLILPDKSPLLLHRSTAKMVLHEALDPKDFETDEQLKLACFQVIQGQLDRDNRLIQS</sequence>
<reference evidence="7" key="1">
    <citation type="submission" date="2016-10" db="EMBL/GenBank/DDBJ databases">
        <authorList>
            <person name="Varghese N."/>
            <person name="Submissions S."/>
        </authorList>
    </citation>
    <scope>NUCLEOTIDE SEQUENCE [LARGE SCALE GENOMIC DNA]</scope>
    <source>
        <strain evidence="7">DSM 17298</strain>
    </source>
</reference>
<gene>
    <name evidence="6" type="ORF">SAMN03080598_01739</name>
</gene>
<evidence type="ECO:0000256" key="2">
    <source>
        <dbReference type="ARBA" id="ARBA00022679"/>
    </source>
</evidence>
<dbReference type="Pfam" id="PF01553">
    <property type="entry name" value="Acyltransferase"/>
    <property type="match status" value="1"/>
</dbReference>
<evidence type="ECO:0000256" key="4">
    <source>
        <dbReference type="SAM" id="Phobius"/>
    </source>
</evidence>
<dbReference type="GO" id="GO:0003841">
    <property type="term" value="F:1-acylglycerol-3-phosphate O-acyltransferase activity"/>
    <property type="evidence" value="ECO:0007669"/>
    <property type="project" value="TreeGrafter"/>
</dbReference>
<keyword evidence="7" id="KW-1185">Reference proteome</keyword>
<dbReference type="CDD" id="cd07989">
    <property type="entry name" value="LPLAT_AGPAT-like"/>
    <property type="match status" value="1"/>
</dbReference>
<dbReference type="PANTHER" id="PTHR10434:SF11">
    <property type="entry name" value="1-ACYL-SN-GLYCEROL-3-PHOSPHATE ACYLTRANSFERASE"/>
    <property type="match status" value="1"/>
</dbReference>
<organism evidence="6 7">
    <name type="scientific">Algoriphagus boritolerans DSM 17298 = JCM 18970</name>
    <dbReference type="NCBI Taxonomy" id="1120964"/>
    <lineage>
        <taxon>Bacteria</taxon>
        <taxon>Pseudomonadati</taxon>
        <taxon>Bacteroidota</taxon>
        <taxon>Cytophagia</taxon>
        <taxon>Cytophagales</taxon>
        <taxon>Cyclobacteriaceae</taxon>
        <taxon>Algoriphagus</taxon>
    </lineage>
</organism>
<dbReference type="SUPFAM" id="SSF69593">
    <property type="entry name" value="Glycerol-3-phosphate (1)-acyltransferase"/>
    <property type="match status" value="1"/>
</dbReference>
<name>A0A1H5VMZ5_9BACT</name>
<keyword evidence="4" id="KW-0472">Membrane</keyword>
<feature type="transmembrane region" description="Helical" evidence="4">
    <location>
        <begin position="12"/>
        <end position="35"/>
    </location>
</feature>
<dbReference type="Proteomes" id="UP000236736">
    <property type="component" value="Unassembled WGS sequence"/>
</dbReference>
<dbReference type="InterPro" id="IPR002123">
    <property type="entry name" value="Plipid/glycerol_acylTrfase"/>
</dbReference>
<dbReference type="AlphaFoldDB" id="A0A1H5VMZ5"/>
<keyword evidence="4" id="KW-1133">Transmembrane helix</keyword>
<keyword evidence="3 6" id="KW-0012">Acyltransferase</keyword>
<protein>
    <submittedName>
        <fullName evidence="6">1-acyl-sn-glycerol-3-phosphate acyltransferase</fullName>
    </submittedName>
</protein>
<evidence type="ECO:0000256" key="1">
    <source>
        <dbReference type="ARBA" id="ARBA00005189"/>
    </source>
</evidence>
<keyword evidence="4" id="KW-0812">Transmembrane</keyword>
<dbReference type="STRING" id="1120964.GCA_001313265_01322"/>
<dbReference type="PANTHER" id="PTHR10434">
    <property type="entry name" value="1-ACYL-SN-GLYCEROL-3-PHOSPHATE ACYLTRANSFERASE"/>
    <property type="match status" value="1"/>
</dbReference>
<evidence type="ECO:0000313" key="6">
    <source>
        <dbReference type="EMBL" id="SEF88238.1"/>
    </source>
</evidence>
<accession>A0A1H5VMZ5</accession>
<evidence type="ECO:0000313" key="7">
    <source>
        <dbReference type="Proteomes" id="UP000236736"/>
    </source>
</evidence>
<feature type="domain" description="Phospholipid/glycerol acyltransferase" evidence="5">
    <location>
        <begin position="74"/>
        <end position="188"/>
    </location>
</feature>
<keyword evidence="2 6" id="KW-0808">Transferase</keyword>
<dbReference type="EMBL" id="FNVR01000007">
    <property type="protein sequence ID" value="SEF88238.1"/>
    <property type="molecule type" value="Genomic_DNA"/>
</dbReference>
<dbReference type="GO" id="GO:0006654">
    <property type="term" value="P:phosphatidic acid biosynthetic process"/>
    <property type="evidence" value="ECO:0007669"/>
    <property type="project" value="TreeGrafter"/>
</dbReference>